<dbReference type="RefSeq" id="WP_249322354.1">
    <property type="nucleotide sequence ID" value="NZ_JACRTK010000001.1"/>
</dbReference>
<gene>
    <name evidence="10" type="ORF">H8689_00080</name>
</gene>
<dbReference type="InterPro" id="IPR003141">
    <property type="entry name" value="Pol/His_phosphatase_N"/>
</dbReference>
<keyword evidence="11" id="KW-1185">Reference proteome</keyword>
<comment type="catalytic activity">
    <reaction evidence="7 8">
        <text>L-histidinol phosphate + H2O = L-histidinol + phosphate</text>
        <dbReference type="Rhea" id="RHEA:14465"/>
        <dbReference type="ChEBI" id="CHEBI:15377"/>
        <dbReference type="ChEBI" id="CHEBI:43474"/>
        <dbReference type="ChEBI" id="CHEBI:57699"/>
        <dbReference type="ChEBI" id="CHEBI:57980"/>
        <dbReference type="EC" id="3.1.3.15"/>
    </reaction>
</comment>
<name>A0A926IGF8_9FIRM</name>
<accession>A0A926IGF8</accession>
<evidence type="ECO:0000256" key="5">
    <source>
        <dbReference type="ARBA" id="ARBA00022801"/>
    </source>
</evidence>
<dbReference type="EMBL" id="JACRTK010000001">
    <property type="protein sequence ID" value="MBC8589542.1"/>
    <property type="molecule type" value="Genomic_DNA"/>
</dbReference>
<evidence type="ECO:0000256" key="2">
    <source>
        <dbReference type="ARBA" id="ARBA00009152"/>
    </source>
</evidence>
<keyword evidence="6 8" id="KW-0368">Histidine biosynthesis</keyword>
<feature type="domain" description="Polymerase/histidinol phosphatase N-terminal" evidence="9">
    <location>
        <begin position="2"/>
        <end position="84"/>
    </location>
</feature>
<dbReference type="PANTHER" id="PTHR21039:SF0">
    <property type="entry name" value="HISTIDINOL-PHOSPHATASE"/>
    <property type="match status" value="1"/>
</dbReference>
<evidence type="ECO:0000256" key="7">
    <source>
        <dbReference type="ARBA" id="ARBA00049158"/>
    </source>
</evidence>
<evidence type="ECO:0000256" key="1">
    <source>
        <dbReference type="ARBA" id="ARBA00004970"/>
    </source>
</evidence>
<dbReference type="GO" id="GO:0000105">
    <property type="term" value="P:L-histidine biosynthetic process"/>
    <property type="evidence" value="ECO:0007669"/>
    <property type="project" value="UniProtKB-UniRule"/>
</dbReference>
<dbReference type="InterPro" id="IPR016195">
    <property type="entry name" value="Pol/histidinol_Pase-like"/>
</dbReference>
<dbReference type="GO" id="GO:0005737">
    <property type="term" value="C:cytoplasm"/>
    <property type="evidence" value="ECO:0007669"/>
    <property type="project" value="TreeGrafter"/>
</dbReference>
<evidence type="ECO:0000313" key="10">
    <source>
        <dbReference type="EMBL" id="MBC8589542.1"/>
    </source>
</evidence>
<dbReference type="Pfam" id="PF02811">
    <property type="entry name" value="PHP"/>
    <property type="match status" value="1"/>
</dbReference>
<evidence type="ECO:0000256" key="6">
    <source>
        <dbReference type="ARBA" id="ARBA00023102"/>
    </source>
</evidence>
<keyword evidence="4 8" id="KW-0028">Amino-acid biosynthesis</keyword>
<dbReference type="NCBIfam" id="TIGR01856">
    <property type="entry name" value="hisJ_fam"/>
    <property type="match status" value="1"/>
</dbReference>
<dbReference type="Gene3D" id="3.20.20.140">
    <property type="entry name" value="Metal-dependent hydrolases"/>
    <property type="match status" value="1"/>
</dbReference>
<keyword evidence="5 8" id="KW-0378">Hydrolase</keyword>
<dbReference type="PANTHER" id="PTHR21039">
    <property type="entry name" value="HISTIDINOL PHOSPHATASE-RELATED"/>
    <property type="match status" value="1"/>
</dbReference>
<dbReference type="GO" id="GO:0004401">
    <property type="term" value="F:histidinol-phosphatase activity"/>
    <property type="evidence" value="ECO:0007669"/>
    <property type="project" value="UniProtKB-UniRule"/>
</dbReference>
<evidence type="ECO:0000313" key="11">
    <source>
        <dbReference type="Proteomes" id="UP000601522"/>
    </source>
</evidence>
<evidence type="ECO:0000256" key="3">
    <source>
        <dbReference type="ARBA" id="ARBA00013085"/>
    </source>
</evidence>
<proteinExistence type="inferred from homology"/>
<dbReference type="InterPro" id="IPR010140">
    <property type="entry name" value="Histidinol_P_phosphatase_HisJ"/>
</dbReference>
<dbReference type="Proteomes" id="UP000601522">
    <property type="component" value="Unassembled WGS sequence"/>
</dbReference>
<comment type="similarity">
    <text evidence="2 8">Belongs to the PHP hydrolase family. HisK subfamily.</text>
</comment>
<comment type="caution">
    <text evidence="10">The sequence shown here is derived from an EMBL/GenBank/DDBJ whole genome shotgun (WGS) entry which is preliminary data.</text>
</comment>
<protein>
    <recommendedName>
        <fullName evidence="3 8">Histidinol-phosphatase</fullName>
        <shortName evidence="8">HolPase</shortName>
        <ecNumber evidence="3 8">3.1.3.15</ecNumber>
    </recommendedName>
</protein>
<dbReference type="AlphaFoldDB" id="A0A926IGF8"/>
<organism evidence="10 11">
    <name type="scientific">Wansuia hejianensis</name>
    <dbReference type="NCBI Taxonomy" id="2763667"/>
    <lineage>
        <taxon>Bacteria</taxon>
        <taxon>Bacillati</taxon>
        <taxon>Bacillota</taxon>
        <taxon>Clostridia</taxon>
        <taxon>Lachnospirales</taxon>
        <taxon>Lachnospiraceae</taxon>
        <taxon>Wansuia</taxon>
    </lineage>
</organism>
<comment type="pathway">
    <text evidence="1 8">Amino-acid biosynthesis; L-histidine biosynthesis; L-histidine from 5-phospho-alpha-D-ribose 1-diphosphate: step 8/9.</text>
</comment>
<dbReference type="SMART" id="SM00481">
    <property type="entry name" value="POLIIIAc"/>
    <property type="match status" value="1"/>
</dbReference>
<sequence>MYDFHLHSNFSMDSQANMEDMVLSAINKDLKSICFTDHVDLESTSQLIDFQFIPEDYIKEIKKVKYRYMKEIEILCGVEIGMQPHLKIRYEEFIKNTPLDFVILSIHSINGRDIVIDEVFGDTEPFKALEEYYENMYESIKTFDNYDVLGHMDFIDRYIENKSLLPNYNNFYDIIIEILKLVIHNGKGIELNTAGLRHGLSYFNPKPDILRLYKNLGGEIITIGSDAHTPEFVGYKYREAERYLRDLGFKYIYLFKDRKKFPINIR</sequence>
<dbReference type="EC" id="3.1.3.15" evidence="3 8"/>
<evidence type="ECO:0000259" key="9">
    <source>
        <dbReference type="SMART" id="SM00481"/>
    </source>
</evidence>
<dbReference type="InterPro" id="IPR004013">
    <property type="entry name" value="PHP_dom"/>
</dbReference>
<evidence type="ECO:0000256" key="4">
    <source>
        <dbReference type="ARBA" id="ARBA00022605"/>
    </source>
</evidence>
<evidence type="ECO:0000256" key="8">
    <source>
        <dbReference type="RuleBase" id="RU366003"/>
    </source>
</evidence>
<reference evidence="10 11" key="1">
    <citation type="submission" date="2020-08" db="EMBL/GenBank/DDBJ databases">
        <title>Genome public.</title>
        <authorList>
            <person name="Liu C."/>
            <person name="Sun Q."/>
        </authorList>
    </citation>
    <scope>NUCLEOTIDE SEQUENCE [LARGE SCALE GENOMIC DNA]</scope>
    <source>
        <strain evidence="10 11">NSJ-26</strain>
    </source>
</reference>
<dbReference type="SUPFAM" id="SSF89550">
    <property type="entry name" value="PHP domain-like"/>
    <property type="match status" value="1"/>
</dbReference>